<dbReference type="EMBL" id="CP053716">
    <property type="protein sequence ID" value="QKF06684.1"/>
    <property type="molecule type" value="Genomic_DNA"/>
</dbReference>
<evidence type="ECO:0000313" key="4">
    <source>
        <dbReference type="EMBL" id="QKF06684.1"/>
    </source>
</evidence>
<proteinExistence type="predicted"/>
<dbReference type="PANTHER" id="PTHR22916:SF51">
    <property type="entry name" value="GLYCOSYLTRANSFERASE EPSH-RELATED"/>
    <property type="match status" value="1"/>
</dbReference>
<dbReference type="GO" id="GO:0016757">
    <property type="term" value="F:glycosyltransferase activity"/>
    <property type="evidence" value="ECO:0007669"/>
    <property type="project" value="UniProtKB-KW"/>
</dbReference>
<keyword evidence="2 4" id="KW-0808">Transferase</keyword>
<dbReference type="Gene3D" id="3.90.550.10">
    <property type="entry name" value="Spore Coat Polysaccharide Biosynthesis Protein SpsA, Chain A"/>
    <property type="match status" value="1"/>
</dbReference>
<sequence>MSESAKGAGAMCAQTAQGADPLVSVIVAVYNTERFLEECLESVLAQSMPDFELICVNDGSTDESAVILARFAAVDARVRVIERPNGGLSAARNTGLDAACGRYVLFLDSDDFIDPTLLERTVEASEAADAQLCVFDYRLHFENTGRSALHRDQELFARLAVDAPFSLETQPALAGFVGAWDRLYRRDFIEAQGLRFEEGRLYEDVPFWAAALAAAERITLVHEQLLSYRRNVAGSITQGEAASARHKADFLYMQGLAQRRFAAANVADEAWRCYAGYFLDYALMHARQAAGTPVLPWLFLATVRMAAPKTLKRLEGRAWAADATRACPPEVGAIEACHPGLAGAAQGRLNAQGAIYALLVRRGNLGVARSFLATLNALRGLARRMLDAVRGRG</sequence>
<dbReference type="InterPro" id="IPR029044">
    <property type="entry name" value="Nucleotide-diphossugar_trans"/>
</dbReference>
<dbReference type="Pfam" id="PF00535">
    <property type="entry name" value="Glycos_transf_2"/>
    <property type="match status" value="1"/>
</dbReference>
<protein>
    <submittedName>
        <fullName evidence="4">Glycosyltransferase</fullName>
    </submittedName>
</protein>
<reference evidence="5" key="1">
    <citation type="submission" date="2020-05" db="EMBL/GenBank/DDBJ databases">
        <title>Novel species in genus Nocardioides.</title>
        <authorList>
            <person name="Zhang G."/>
        </authorList>
    </citation>
    <scope>NUCLEOTIDE SEQUENCE [LARGE SCALE GENOMIC DNA]</scope>
    <source>
        <strain evidence="5">zg-1050</strain>
    </source>
</reference>
<organism evidence="4 5">
    <name type="scientific">Berryella wangjianweii</name>
    <dbReference type="NCBI Taxonomy" id="2734634"/>
    <lineage>
        <taxon>Bacteria</taxon>
        <taxon>Bacillati</taxon>
        <taxon>Actinomycetota</taxon>
        <taxon>Coriobacteriia</taxon>
        <taxon>Eggerthellales</taxon>
        <taxon>Eggerthellaceae</taxon>
        <taxon>Berryella</taxon>
    </lineage>
</organism>
<evidence type="ECO:0000256" key="1">
    <source>
        <dbReference type="ARBA" id="ARBA00022676"/>
    </source>
</evidence>
<dbReference type="PANTHER" id="PTHR22916">
    <property type="entry name" value="GLYCOSYLTRANSFERASE"/>
    <property type="match status" value="1"/>
</dbReference>
<keyword evidence="1" id="KW-0328">Glycosyltransferase</keyword>
<keyword evidence="5" id="KW-1185">Reference proteome</keyword>
<evidence type="ECO:0000259" key="3">
    <source>
        <dbReference type="Pfam" id="PF00535"/>
    </source>
</evidence>
<dbReference type="AlphaFoldDB" id="A0A6M8IZ91"/>
<evidence type="ECO:0000313" key="5">
    <source>
        <dbReference type="Proteomes" id="UP000503297"/>
    </source>
</evidence>
<name>A0A6M8IZ91_9ACTN</name>
<accession>A0A6M8IZ91</accession>
<gene>
    <name evidence="4" type="ORF">HLV38_00025</name>
</gene>
<dbReference type="Proteomes" id="UP000503297">
    <property type="component" value="Chromosome"/>
</dbReference>
<dbReference type="InterPro" id="IPR001173">
    <property type="entry name" value="Glyco_trans_2-like"/>
</dbReference>
<feature type="domain" description="Glycosyltransferase 2-like" evidence="3">
    <location>
        <begin position="24"/>
        <end position="157"/>
    </location>
</feature>
<dbReference type="RefSeq" id="WP_173163305.1">
    <property type="nucleotide sequence ID" value="NZ_CP053716.1"/>
</dbReference>
<dbReference type="CDD" id="cd00761">
    <property type="entry name" value="Glyco_tranf_GTA_type"/>
    <property type="match status" value="1"/>
</dbReference>
<evidence type="ECO:0000256" key="2">
    <source>
        <dbReference type="ARBA" id="ARBA00022679"/>
    </source>
</evidence>
<dbReference type="SUPFAM" id="SSF53448">
    <property type="entry name" value="Nucleotide-diphospho-sugar transferases"/>
    <property type="match status" value="1"/>
</dbReference>
<dbReference type="KEGG" id="bwa:HLV38_00025"/>